<accession>A0A4D4KU60</accession>
<organism evidence="1 2">
    <name type="scientific">Streptomyces violaceusniger</name>
    <dbReference type="NCBI Taxonomy" id="68280"/>
    <lineage>
        <taxon>Bacteria</taxon>
        <taxon>Bacillati</taxon>
        <taxon>Actinomycetota</taxon>
        <taxon>Actinomycetes</taxon>
        <taxon>Kitasatosporales</taxon>
        <taxon>Streptomycetaceae</taxon>
        <taxon>Streptomyces</taxon>
        <taxon>Streptomyces violaceusniger group</taxon>
    </lineage>
</organism>
<evidence type="ECO:0000313" key="2">
    <source>
        <dbReference type="Proteomes" id="UP000301309"/>
    </source>
</evidence>
<proteinExistence type="predicted"/>
<comment type="caution">
    <text evidence="1">The sequence shown here is derived from an EMBL/GenBank/DDBJ whole genome shotgun (WGS) entry which is preliminary data.</text>
</comment>
<dbReference type="RefSeq" id="WP_137975639.1">
    <property type="nucleotide sequence ID" value="NZ_BAAASO010000050.1"/>
</dbReference>
<dbReference type="AlphaFoldDB" id="A0A4D4KU60"/>
<sequence length="149" mass="15425">MHTPRPQAFDTGVLAFEALLGALGPGHHHLLISAHTPEGGSVATASVTVEGAPDGRVRAEREGALMFCHVLAQASLAFERGAVFARSVTPDRGGKAVVQGWALIDGWPRSMSAAEVFNAYCTDLATGDPLPPEPDTEYLAGATVAPPVA</sequence>
<evidence type="ECO:0000313" key="1">
    <source>
        <dbReference type="EMBL" id="GDY49383.1"/>
    </source>
</evidence>
<dbReference type="Proteomes" id="UP000301309">
    <property type="component" value="Unassembled WGS sequence"/>
</dbReference>
<dbReference type="OrthoDB" id="3428054at2"/>
<gene>
    <name evidence="1" type="ORF">SVIO_000060</name>
</gene>
<keyword evidence="2" id="KW-1185">Reference proteome</keyword>
<dbReference type="EMBL" id="BJHW01000001">
    <property type="protein sequence ID" value="GDY49383.1"/>
    <property type="molecule type" value="Genomic_DNA"/>
</dbReference>
<reference evidence="1 2" key="1">
    <citation type="journal article" date="2020" name="Int. J. Syst. Evol. Microbiol.">
        <title>Reclassification of Streptomyces castelarensis and Streptomyces sporoclivatus as later heterotypic synonyms of Streptomyces antimycoticus.</title>
        <authorList>
            <person name="Komaki H."/>
            <person name="Tamura T."/>
        </authorList>
    </citation>
    <scope>NUCLEOTIDE SEQUENCE [LARGE SCALE GENOMIC DNA]</scope>
    <source>
        <strain evidence="1 2">NBRC 13459</strain>
    </source>
</reference>
<name>A0A4D4KU60_STRVO</name>
<protein>
    <submittedName>
        <fullName evidence="1">Uncharacterized protein</fullName>
    </submittedName>
</protein>